<protein>
    <submittedName>
        <fullName evidence="1">Uncharacterized protein</fullName>
    </submittedName>
</protein>
<organism evidence="1 2">
    <name type="scientific">Aeromonas veronii</name>
    <dbReference type="NCBI Taxonomy" id="654"/>
    <lineage>
        <taxon>Bacteria</taxon>
        <taxon>Pseudomonadati</taxon>
        <taxon>Pseudomonadota</taxon>
        <taxon>Gammaproteobacteria</taxon>
        <taxon>Aeromonadales</taxon>
        <taxon>Aeromonadaceae</taxon>
        <taxon>Aeromonas</taxon>
    </lineage>
</organism>
<name>A0A4S5CGU8_AERVE</name>
<dbReference type="Proteomes" id="UP000309618">
    <property type="component" value="Unassembled WGS sequence"/>
</dbReference>
<evidence type="ECO:0000313" key="1">
    <source>
        <dbReference type="EMBL" id="THJ45094.1"/>
    </source>
</evidence>
<accession>A0A4S5CGU8</accession>
<comment type="caution">
    <text evidence="1">The sequence shown here is derived from an EMBL/GenBank/DDBJ whole genome shotgun (WGS) entry which is preliminary data.</text>
</comment>
<gene>
    <name evidence="1" type="ORF">E8Q35_13005</name>
</gene>
<reference evidence="1 2" key="1">
    <citation type="submission" date="2019-04" db="EMBL/GenBank/DDBJ databases">
        <title>Comparative genomics of Aeromonas veronii strains pathogenic to fish.</title>
        <authorList>
            <person name="Cascarano M.C."/>
            <person name="Smyrli M."/>
            <person name="Katharios P."/>
        </authorList>
    </citation>
    <scope>NUCLEOTIDE SEQUENCE [LARGE SCALE GENOMIC DNA]</scope>
    <source>
        <strain evidence="1 2">XU1</strain>
    </source>
</reference>
<proteinExistence type="predicted"/>
<dbReference type="AlphaFoldDB" id="A0A4S5CGU8"/>
<evidence type="ECO:0000313" key="2">
    <source>
        <dbReference type="Proteomes" id="UP000309618"/>
    </source>
</evidence>
<dbReference type="RefSeq" id="WP_136501917.1">
    <property type="nucleotide sequence ID" value="NZ_SSUX01000008.1"/>
</dbReference>
<sequence>MNGIEFLERYLDKMDQPLAVEQERYGGGYRVILLHRTSAEFLFDMLEGDNNEGTQAQFFLGENMLFPSAWGRSLGQALRRLSAKLEAMYEITDKPGRSGVARKFKLLAEYDTEPGEDKSYYDVEFEQVVDDCRHGDWYWFEDAKEKCSQTENRNLHAWVNFQWPADLKEAVTKAEKLE</sequence>
<dbReference type="EMBL" id="SSUX01000008">
    <property type="protein sequence ID" value="THJ45094.1"/>
    <property type="molecule type" value="Genomic_DNA"/>
</dbReference>